<feature type="compositionally biased region" description="Basic and acidic residues" evidence="1">
    <location>
        <begin position="429"/>
        <end position="442"/>
    </location>
</feature>
<dbReference type="AlphaFoldDB" id="A0A2T7Q0J6"/>
<dbReference type="InterPro" id="IPR022188">
    <property type="entry name" value="TASOR_DUF3715"/>
</dbReference>
<keyword evidence="4" id="KW-1185">Reference proteome</keyword>
<dbReference type="PANTHER" id="PTHR22380">
    <property type="entry name" value="TESTIS-EXPRESSED PROTEIN 15"/>
    <property type="match status" value="1"/>
</dbReference>
<name>A0A2T7Q0J6_POMCA</name>
<accession>A0A2T7Q0J6</accession>
<evidence type="ECO:0000259" key="2">
    <source>
        <dbReference type="Pfam" id="PF12509"/>
    </source>
</evidence>
<feature type="region of interest" description="Disordered" evidence="1">
    <location>
        <begin position="659"/>
        <end position="693"/>
    </location>
</feature>
<proteinExistence type="predicted"/>
<feature type="compositionally biased region" description="Basic and acidic residues" evidence="1">
    <location>
        <begin position="516"/>
        <end position="534"/>
    </location>
</feature>
<dbReference type="Proteomes" id="UP000245119">
    <property type="component" value="Linkage Group LG1"/>
</dbReference>
<feature type="compositionally biased region" description="Basic and acidic residues" evidence="1">
    <location>
        <begin position="396"/>
        <end position="418"/>
    </location>
</feature>
<organism evidence="3 4">
    <name type="scientific">Pomacea canaliculata</name>
    <name type="common">Golden apple snail</name>
    <dbReference type="NCBI Taxonomy" id="400727"/>
    <lineage>
        <taxon>Eukaryota</taxon>
        <taxon>Metazoa</taxon>
        <taxon>Spiralia</taxon>
        <taxon>Lophotrochozoa</taxon>
        <taxon>Mollusca</taxon>
        <taxon>Gastropoda</taxon>
        <taxon>Caenogastropoda</taxon>
        <taxon>Architaenioglossa</taxon>
        <taxon>Ampullarioidea</taxon>
        <taxon>Ampullariidae</taxon>
        <taxon>Pomacea</taxon>
    </lineage>
</organism>
<evidence type="ECO:0000256" key="1">
    <source>
        <dbReference type="SAM" id="MobiDB-lite"/>
    </source>
</evidence>
<feature type="compositionally biased region" description="Polar residues" evidence="1">
    <location>
        <begin position="668"/>
        <end position="679"/>
    </location>
</feature>
<feature type="compositionally biased region" description="Polar residues" evidence="1">
    <location>
        <begin position="954"/>
        <end position="970"/>
    </location>
</feature>
<feature type="compositionally biased region" description="Basic and acidic residues" evidence="1">
    <location>
        <begin position="773"/>
        <end position="782"/>
    </location>
</feature>
<dbReference type="OrthoDB" id="10054471at2759"/>
<sequence>MAEKIKKQDGQSASFNIPKIKRSASQAVLRKVDVASRDVQDLMKEFDRSFLDVTYKDQWKLTRVEFVDNNALEKAYRKKRAELKDSGRNARELLELLSYMPFKKSSFAIGVAKEGLLVKSRPNHYLGDCSFGVHVCKHADPVLRFGESVREAHIMVFKITPGRCKAVVSNKASGLEPTPNYDCHVSSVQPKSTDTYMDQLSRSQIYLFEYDENAEACKRPRHCLPYAVLHLEMKRQVEKQKTHLPVNPNLISSSAASAGWTSSTRWTVPEALRSQAQEANSVACKSLTKITAQEREPCNKSASLKMSAEAEFLRSPSYQEVGVPKSSVFASLNSVQGNPDRVKGDTIQTCDTGGKTFFQLGKGNDDRAIGEETKEVIGTKYQSAVCLKRDPRLRRSTSEDADNKINSDKDGLLARASDRNNFQEPETDSLGKKADPELKDGTSNDCTTNHFTSPLQDMIKKVNKLFGRGAHVSGDEVDSNMETNSNGVMDEIDDGHPFNSWGLTWKGDECGFGDKDVSRKKTDSQSSSKTDKQLNSKQSIGKGRDLNKFGDHTSASRVGQEPASLLEEENTTQNAFELLKSFTQNAQRSLGLFNVCKDASISNGAEKESKQQKGESDLKAAIPQMHFLPFNLKDRRVDATTRETERTDMLSAFGNVSVQTERNKKSSSDVTGVHNSGSDLKQPDHISSKQHNKHAIKNIHDLSSKISVPVVGSVEKIHPRETKYSSLSKEIADSGAAVDKCENRETANTQTKMPVTFKMLQKEGLQISSSARLSEDKKHQVVESKPVLSLSKRRKRSRKKTRQQNSLGQTQNMPHAFEAIPDKNHVSSVTKCISKSLKSCPLVFLSSAPGKQKKNLALSQNVKEESTFQHMPSNTQHKTDVQKVPPEQGKKKGKHNAKKSPDSTETKDYEEAMVRLAKGLRPKGFIYVGGLGKNPSDDPLPVLDRKIRMKKSASETNQPSQSHTVKTQGSEKGVSPCCQPEKQIVKKTFKKKQVKGMTGYKKKRKRRMKMEDFVQNPSSVVEDEDININDFQFDDPVDFSETIPCEAAPCLDGELASSVQSQGGGEGKNCDKSVIIKHSASASSLGITSWTDALVRPSLQPQVLLVDLVKAYLKGADFDNCRICQNVIDLSLVEREEAENLPLPQDDLALVPDILKPGTAISDSSTLQKRFEPNSGQLTKDHISMQNTSDGKEKPDADLSAGDLVRKADGEVRGDDTRTQIKSFKKEN</sequence>
<feature type="compositionally biased region" description="Basic and acidic residues" evidence="1">
    <location>
        <begin position="542"/>
        <end position="551"/>
    </location>
</feature>
<feature type="domain" description="TASOR pseudo-PARP" evidence="2">
    <location>
        <begin position="82"/>
        <end position="225"/>
    </location>
</feature>
<gene>
    <name evidence="3" type="ORF">C0Q70_01798</name>
</gene>
<dbReference type="EMBL" id="PZQS01000001">
    <property type="protein sequence ID" value="PVD39170.1"/>
    <property type="molecule type" value="Genomic_DNA"/>
</dbReference>
<dbReference type="InterPro" id="IPR026616">
    <property type="entry name" value="TEX15"/>
</dbReference>
<feature type="region of interest" description="Disordered" evidence="1">
    <location>
        <begin position="853"/>
        <end position="909"/>
    </location>
</feature>
<feature type="region of interest" description="Disordered" evidence="1">
    <location>
        <begin position="1172"/>
        <end position="1228"/>
    </location>
</feature>
<dbReference type="PANTHER" id="PTHR22380:SF1">
    <property type="entry name" value="TESTIS-EXPRESSED PROTEIN 15"/>
    <property type="match status" value="1"/>
</dbReference>
<feature type="region of interest" description="Disordered" evidence="1">
    <location>
        <begin position="395"/>
        <end position="450"/>
    </location>
</feature>
<feature type="compositionally biased region" description="Polar residues" evidence="1">
    <location>
        <begin position="1172"/>
        <end position="1189"/>
    </location>
</feature>
<feature type="compositionally biased region" description="Basic and acidic residues" evidence="1">
    <location>
        <begin position="899"/>
        <end position="909"/>
    </location>
</feature>
<comment type="caution">
    <text evidence="3">The sequence shown here is derived from an EMBL/GenBank/DDBJ whole genome shotgun (WGS) entry which is preliminary data.</text>
</comment>
<dbReference type="GO" id="GO:0007130">
    <property type="term" value="P:synaptonemal complex assembly"/>
    <property type="evidence" value="ECO:0007669"/>
    <property type="project" value="TreeGrafter"/>
</dbReference>
<dbReference type="Pfam" id="PF12509">
    <property type="entry name" value="DUF3715"/>
    <property type="match status" value="1"/>
</dbReference>
<feature type="compositionally biased region" description="Basic and acidic residues" evidence="1">
    <location>
        <begin position="1204"/>
        <end position="1228"/>
    </location>
</feature>
<dbReference type="GO" id="GO:0005634">
    <property type="term" value="C:nucleus"/>
    <property type="evidence" value="ECO:0007669"/>
    <property type="project" value="TreeGrafter"/>
</dbReference>
<feature type="region of interest" description="Disordered" evidence="1">
    <location>
        <begin position="951"/>
        <end position="977"/>
    </location>
</feature>
<dbReference type="GO" id="GO:0007140">
    <property type="term" value="P:male meiotic nuclear division"/>
    <property type="evidence" value="ECO:0007669"/>
    <property type="project" value="InterPro"/>
</dbReference>
<reference evidence="3 4" key="1">
    <citation type="submission" date="2018-04" db="EMBL/GenBank/DDBJ databases">
        <title>The genome of golden apple snail Pomacea canaliculata provides insight into stress tolerance and invasive adaptation.</title>
        <authorList>
            <person name="Liu C."/>
            <person name="Liu B."/>
            <person name="Ren Y."/>
            <person name="Zhang Y."/>
            <person name="Wang H."/>
            <person name="Li S."/>
            <person name="Jiang F."/>
            <person name="Yin L."/>
            <person name="Zhang G."/>
            <person name="Qian W."/>
            <person name="Fan W."/>
        </authorList>
    </citation>
    <scope>NUCLEOTIDE SEQUENCE [LARGE SCALE GENOMIC DNA]</scope>
    <source>
        <strain evidence="3">SZHN2017</strain>
        <tissue evidence="3">Muscle</tissue>
    </source>
</reference>
<evidence type="ECO:0000313" key="4">
    <source>
        <dbReference type="Proteomes" id="UP000245119"/>
    </source>
</evidence>
<evidence type="ECO:0000313" key="3">
    <source>
        <dbReference type="EMBL" id="PVD39170.1"/>
    </source>
</evidence>
<feature type="compositionally biased region" description="Basic residues" evidence="1">
    <location>
        <begin position="791"/>
        <end position="802"/>
    </location>
</feature>
<protein>
    <recommendedName>
        <fullName evidence="2">TASOR pseudo-PARP domain-containing protein</fullName>
    </recommendedName>
</protein>
<dbReference type="GO" id="GO:0010569">
    <property type="term" value="P:regulation of double-strand break repair via homologous recombination"/>
    <property type="evidence" value="ECO:0007669"/>
    <property type="project" value="InterPro"/>
</dbReference>
<feature type="region of interest" description="Disordered" evidence="1">
    <location>
        <begin position="771"/>
        <end position="814"/>
    </location>
</feature>
<feature type="compositionally biased region" description="Polar residues" evidence="1">
    <location>
        <begin position="803"/>
        <end position="813"/>
    </location>
</feature>
<feature type="region of interest" description="Disordered" evidence="1">
    <location>
        <begin position="516"/>
        <end position="569"/>
    </location>
</feature>